<dbReference type="SUPFAM" id="SSF55418">
    <property type="entry name" value="eIF4e-like"/>
    <property type="match status" value="1"/>
</dbReference>
<evidence type="ECO:0000256" key="1">
    <source>
        <dbReference type="ARBA" id="ARBA00010568"/>
    </source>
</evidence>
<dbReference type="PANTHER" id="PTHR31977:SF1">
    <property type="entry name" value="UPF0696 PROTEIN C11ORF68"/>
    <property type="match status" value="1"/>
</dbReference>
<dbReference type="Proteomes" id="UP001159405">
    <property type="component" value="Unassembled WGS sequence"/>
</dbReference>
<evidence type="ECO:0008006" key="4">
    <source>
        <dbReference type="Google" id="ProtNLM"/>
    </source>
</evidence>
<gene>
    <name evidence="2" type="ORF">PLOB_00045436</name>
</gene>
<accession>A0ABN8N1Z4</accession>
<comment type="caution">
    <text evidence="2">The sequence shown here is derived from an EMBL/GenBank/DDBJ whole genome shotgun (WGS) entry which is preliminary data.</text>
</comment>
<dbReference type="Gene3D" id="3.30.760.10">
    <property type="entry name" value="RNA Cap, Translation Initiation Factor Eif4e"/>
    <property type="match status" value="1"/>
</dbReference>
<keyword evidence="3" id="KW-1185">Reference proteome</keyword>
<evidence type="ECO:0000313" key="3">
    <source>
        <dbReference type="Proteomes" id="UP001159405"/>
    </source>
</evidence>
<name>A0ABN8N1Z4_9CNID</name>
<proteinExistence type="inferred from homology"/>
<organism evidence="2 3">
    <name type="scientific">Porites lobata</name>
    <dbReference type="NCBI Taxonomy" id="104759"/>
    <lineage>
        <taxon>Eukaryota</taxon>
        <taxon>Metazoa</taxon>
        <taxon>Cnidaria</taxon>
        <taxon>Anthozoa</taxon>
        <taxon>Hexacorallia</taxon>
        <taxon>Scleractinia</taxon>
        <taxon>Fungiina</taxon>
        <taxon>Poritidae</taxon>
        <taxon>Porites</taxon>
    </lineage>
</organism>
<evidence type="ECO:0000313" key="2">
    <source>
        <dbReference type="EMBL" id="CAH3040791.1"/>
    </source>
</evidence>
<dbReference type="InterPro" id="IPR023398">
    <property type="entry name" value="TIF_eIF4e-like"/>
</dbReference>
<dbReference type="InterPro" id="IPR015034">
    <property type="entry name" value="Bles03"/>
</dbReference>
<reference evidence="2 3" key="1">
    <citation type="submission" date="2022-05" db="EMBL/GenBank/DDBJ databases">
        <authorList>
            <consortium name="Genoscope - CEA"/>
            <person name="William W."/>
        </authorList>
    </citation>
    <scope>NUCLEOTIDE SEQUENCE [LARGE SCALE GENOMIC DNA]</scope>
</reference>
<comment type="similarity">
    <text evidence="1">Belongs to the UPF0696 family.</text>
</comment>
<protein>
    <recommendedName>
        <fullName evidence="4">DUF1917 domain-containing protein</fullName>
    </recommendedName>
</protein>
<sequence>MENWIVYDGDVTIDDFVDKNKPTKINFINMGVFAGDPKERPREFQYPHAIAEPQKTTLLQEWEQRIKKPWRITRYYVQKLAKKYAYMSGKWIIYCPRSKIDETWTAIAKAVVGGTSGTAANMFESDSGEQESYYVICVYTEDFTNEEEVWAAEQSLRKLGITEILYYKPNIYTTVGIYRGNEWGIRPTIYQSRACK</sequence>
<dbReference type="Pfam" id="PF08939">
    <property type="entry name" value="Bles03"/>
    <property type="match status" value="1"/>
</dbReference>
<dbReference type="PANTHER" id="PTHR31977">
    <property type="entry name" value="UPF0696 PROTEIN C11ORF68"/>
    <property type="match status" value="1"/>
</dbReference>
<dbReference type="EMBL" id="CALNXK010000008">
    <property type="protein sequence ID" value="CAH3040791.1"/>
    <property type="molecule type" value="Genomic_DNA"/>
</dbReference>